<name>A0A138AU47_9ACTN</name>
<evidence type="ECO:0000313" key="2">
    <source>
        <dbReference type="EMBL" id="KXP13906.1"/>
    </source>
</evidence>
<dbReference type="STRING" id="239498.AXK60_22645"/>
<dbReference type="AlphaFoldDB" id="A0A138AU47"/>
<comment type="caution">
    <text evidence="2">The sequence shown here is derived from an EMBL/GenBank/DDBJ whole genome shotgun (WGS) entry which is preliminary data.</text>
</comment>
<dbReference type="PROSITE" id="PS50234">
    <property type="entry name" value="VWFA"/>
    <property type="match status" value="1"/>
</dbReference>
<protein>
    <recommendedName>
        <fullName evidence="1">VWFA domain-containing protein</fullName>
    </recommendedName>
</protein>
<accession>A0A138AU47</accession>
<proteinExistence type="predicted"/>
<evidence type="ECO:0000313" key="3">
    <source>
        <dbReference type="Proteomes" id="UP000070258"/>
    </source>
</evidence>
<evidence type="ECO:0000259" key="1">
    <source>
        <dbReference type="PROSITE" id="PS50234"/>
    </source>
</evidence>
<dbReference type="InterPro" id="IPR036465">
    <property type="entry name" value="vWFA_dom_sf"/>
</dbReference>
<dbReference type="SUPFAM" id="SSF53300">
    <property type="entry name" value="vWA-like"/>
    <property type="match status" value="1"/>
</dbReference>
<gene>
    <name evidence="2" type="ORF">AXK60_22645</name>
</gene>
<dbReference type="RefSeq" id="WP_068570342.1">
    <property type="nucleotide sequence ID" value="NZ_LSRF01000009.1"/>
</dbReference>
<feature type="domain" description="VWFA" evidence="1">
    <location>
        <begin position="10"/>
        <end position="189"/>
    </location>
</feature>
<dbReference type="EMBL" id="LSRF01000009">
    <property type="protein sequence ID" value="KXP13906.1"/>
    <property type="molecule type" value="Genomic_DNA"/>
</dbReference>
<reference evidence="3" key="1">
    <citation type="submission" date="2016-02" db="EMBL/GenBank/DDBJ databases">
        <authorList>
            <person name="Wen L."/>
            <person name="He K."/>
            <person name="Yang H."/>
        </authorList>
    </citation>
    <scope>NUCLEOTIDE SEQUENCE [LARGE SCALE GENOMIC DNA]</scope>
    <source>
        <strain evidence="3">JCM 15929</strain>
    </source>
</reference>
<dbReference type="OrthoDB" id="9806395at2"/>
<dbReference type="InterPro" id="IPR002035">
    <property type="entry name" value="VWF_A"/>
</dbReference>
<sequence length="222" mass="23626">MTEPRGTVLPVYFVADESGSMGPHIHELNDGLISLLDALQAESFAAAKVRFSVIGFADDARTYLEPADLRSLPAMPVLQPRGLTSYQSAFDQVGYRISVDIPALKAEGYLVNRPAVFFLTDGLPNPNEDWRAARDYMLAQPAAPNVLAFGIGEADAGIVAEVATKEQYAFIASRGVDTGVAISEFITALTQSVISSGTALASGQGELQMEQPEGFSLAVDLV</sequence>
<dbReference type="Gene3D" id="3.40.50.410">
    <property type="entry name" value="von Willebrand factor, type A domain"/>
    <property type="match status" value="1"/>
</dbReference>
<organism evidence="2 3">
    <name type="scientific">Tsukamurella pseudospumae</name>
    <dbReference type="NCBI Taxonomy" id="239498"/>
    <lineage>
        <taxon>Bacteria</taxon>
        <taxon>Bacillati</taxon>
        <taxon>Actinomycetota</taxon>
        <taxon>Actinomycetes</taxon>
        <taxon>Mycobacteriales</taxon>
        <taxon>Tsukamurellaceae</taxon>
        <taxon>Tsukamurella</taxon>
    </lineage>
</organism>
<dbReference type="Proteomes" id="UP000070258">
    <property type="component" value="Unassembled WGS sequence"/>
</dbReference>